<dbReference type="InterPro" id="IPR044060">
    <property type="entry name" value="Bacterial_rp_domain"/>
</dbReference>
<dbReference type="eggNOG" id="COG2273">
    <property type="taxonomic scope" value="Bacteria"/>
</dbReference>
<evidence type="ECO:0000313" key="5">
    <source>
        <dbReference type="Proteomes" id="UP000006044"/>
    </source>
</evidence>
<name>K0X255_9BACT</name>
<dbReference type="Pfam" id="PF18962">
    <property type="entry name" value="Por_Secre_tail"/>
    <property type="match status" value="1"/>
</dbReference>
<dbReference type="NCBIfam" id="TIGR04183">
    <property type="entry name" value="Por_Secre_tail"/>
    <property type="match status" value="1"/>
</dbReference>
<proteinExistence type="predicted"/>
<protein>
    <submittedName>
        <fullName evidence="4">Por secretion system C-terminal sorting domain-containing protein</fullName>
    </submittedName>
</protein>
<accession>K0X255</accession>
<evidence type="ECO:0000256" key="1">
    <source>
        <dbReference type="SAM" id="SignalP"/>
    </source>
</evidence>
<keyword evidence="1" id="KW-0732">Signal</keyword>
<dbReference type="OrthoDB" id="614723at2"/>
<dbReference type="EMBL" id="ADLE01000008">
    <property type="protein sequence ID" value="EJZ64591.1"/>
    <property type="molecule type" value="Genomic_DNA"/>
</dbReference>
<evidence type="ECO:0000259" key="3">
    <source>
        <dbReference type="Pfam" id="PF18998"/>
    </source>
</evidence>
<feature type="chain" id="PRO_5003840638" evidence="1">
    <location>
        <begin position="25"/>
        <end position="556"/>
    </location>
</feature>
<gene>
    <name evidence="4" type="ORF">HMPREF9448_01071</name>
</gene>
<dbReference type="GeneID" id="77848370"/>
<dbReference type="Pfam" id="PF18998">
    <property type="entry name" value="Flg_new_2"/>
    <property type="match status" value="1"/>
</dbReference>
<evidence type="ECO:0000313" key="4">
    <source>
        <dbReference type="EMBL" id="EJZ64591.1"/>
    </source>
</evidence>
<feature type="domain" description="Bacterial repeat" evidence="3">
    <location>
        <begin position="150"/>
        <end position="207"/>
    </location>
</feature>
<evidence type="ECO:0000259" key="2">
    <source>
        <dbReference type="Pfam" id="PF18962"/>
    </source>
</evidence>
<reference evidence="4 5" key="1">
    <citation type="submission" date="2012-08" db="EMBL/GenBank/DDBJ databases">
        <title>The Genome Sequence of Barnesiella intestinihominis YIT 11860.</title>
        <authorList>
            <consortium name="The Broad Institute Genome Sequencing Platform"/>
            <person name="Earl A."/>
            <person name="Ward D."/>
            <person name="Feldgarden M."/>
            <person name="Gevers D."/>
            <person name="Morotomi M."/>
            <person name="Walker B."/>
            <person name="Young S.K."/>
            <person name="Zeng Q."/>
            <person name="Gargeya S."/>
            <person name="Fitzgerald M."/>
            <person name="Haas B."/>
            <person name="Abouelleil A."/>
            <person name="Alvarado L."/>
            <person name="Arachchi H.M."/>
            <person name="Berlin A.M."/>
            <person name="Chapman S.B."/>
            <person name="Goldberg J."/>
            <person name="Griggs A."/>
            <person name="Gujja S."/>
            <person name="Hansen M."/>
            <person name="Howarth C."/>
            <person name="Imamovic A."/>
            <person name="Larimer J."/>
            <person name="McCowen C."/>
            <person name="Montmayeur A."/>
            <person name="Murphy C."/>
            <person name="Neiman D."/>
            <person name="Pearson M."/>
            <person name="Priest M."/>
            <person name="Roberts A."/>
            <person name="Saif S."/>
            <person name="Shea T."/>
            <person name="Sisk P."/>
            <person name="Sykes S."/>
            <person name="Wortman J."/>
            <person name="Nusbaum C."/>
            <person name="Birren B."/>
        </authorList>
    </citation>
    <scope>NUCLEOTIDE SEQUENCE [LARGE SCALE GENOMIC DNA]</scope>
    <source>
        <strain evidence="4 5">YIT 11860</strain>
    </source>
</reference>
<dbReference type="HOGENOM" id="CLU_489721_0_0_10"/>
<dbReference type="STRING" id="742726.HMPREF9448_01071"/>
<dbReference type="AlphaFoldDB" id="K0X255"/>
<organism evidence="4 5">
    <name type="scientific">Barnesiella intestinihominis YIT 11860</name>
    <dbReference type="NCBI Taxonomy" id="742726"/>
    <lineage>
        <taxon>Bacteria</taxon>
        <taxon>Pseudomonadati</taxon>
        <taxon>Bacteroidota</taxon>
        <taxon>Bacteroidia</taxon>
        <taxon>Bacteroidales</taxon>
        <taxon>Barnesiellaceae</taxon>
        <taxon>Barnesiella</taxon>
    </lineage>
</organism>
<feature type="signal peptide" evidence="1">
    <location>
        <begin position="1"/>
        <end position="24"/>
    </location>
</feature>
<dbReference type="Proteomes" id="UP000006044">
    <property type="component" value="Unassembled WGS sequence"/>
</dbReference>
<dbReference type="InterPro" id="IPR026444">
    <property type="entry name" value="Secre_tail"/>
</dbReference>
<comment type="caution">
    <text evidence="4">The sequence shown here is derived from an EMBL/GenBank/DDBJ whole genome shotgun (WGS) entry which is preliminary data.</text>
</comment>
<dbReference type="RefSeq" id="WP_008861559.1">
    <property type="nucleotide sequence ID" value="NZ_JH815204.1"/>
</dbReference>
<feature type="domain" description="Secretion system C-terminal sorting" evidence="2">
    <location>
        <begin position="486"/>
        <end position="554"/>
    </location>
</feature>
<sequence>MKKSYSIFLSTLFCFLFCSLSAQDAQLNAASRKVIIEAPAEPGTHLEVAYRPAGSFFPNYVQSGQQVDVGTTLIIDAYSDNPTKLPLVAVRVNGEEIEKSGSGYTYVIPEGEGDIVISAEFGLLYQVDFSYSLNGRIELYAAGSEEPLTTGTCVNGNVEITVKVIPDSGCDLLSLVVNDENVTDQLANNEYKFVLKKNTSITAAFQKAYRLTVEPFEHGSMRVAISDKGDLSDVPSDGKILDGQTLILWWPTVEEGYEVGSVLMNGTDITEQFFSGTYNHVVKGDVNVTVTIRKKTYGLTVKDFVGGTIKAEFEDEGVVTDVSAGGRVPENATLKIYEPVLDEGYELVYVSLNGSDIKDQFKDGIYSLTMKEDVMLVVKAKEIDKMFKLTIDEIEGGSIDVQVYVGGDLADVPADGNIKNGTMLMISEPVLEDGYELVSVMLNEEDITALFEEGVYFHTMRQDVTISVKTNYVSGVEEEQADRVRIYPNPFAESCVVSGVAAGTSVRVFNMTGACVFSKVAGTGETEIRLSGLASGVYILKLEKDGDSSCHKLIRK</sequence>
<keyword evidence="5" id="KW-1185">Reference proteome</keyword>